<evidence type="ECO:0000313" key="2">
    <source>
        <dbReference type="Proteomes" id="UP000281084"/>
    </source>
</evidence>
<dbReference type="SUPFAM" id="SSF52540">
    <property type="entry name" value="P-loop containing nucleoside triphosphate hydrolases"/>
    <property type="match status" value="1"/>
</dbReference>
<evidence type="ECO:0000313" key="1">
    <source>
        <dbReference type="EMBL" id="RKG47656.1"/>
    </source>
</evidence>
<comment type="caution">
    <text evidence="1">The sequence shown here is derived from an EMBL/GenBank/DDBJ whole genome shotgun (WGS) entry which is preliminary data.</text>
</comment>
<accession>A0A3A8FP55</accession>
<protein>
    <recommendedName>
        <fullName evidence="3">Helicase ATP-binding domain-containing protein</fullName>
    </recommendedName>
</protein>
<dbReference type="Gene3D" id="3.40.50.300">
    <property type="entry name" value="P-loop containing nucleotide triphosphate hydrolases"/>
    <property type="match status" value="1"/>
</dbReference>
<proteinExistence type="predicted"/>
<organism evidence="1 2">
    <name type="scientific">Acinetobacter cumulans</name>
    <dbReference type="NCBI Taxonomy" id="2136182"/>
    <lineage>
        <taxon>Bacteria</taxon>
        <taxon>Pseudomonadati</taxon>
        <taxon>Pseudomonadota</taxon>
        <taxon>Gammaproteobacteria</taxon>
        <taxon>Moraxellales</taxon>
        <taxon>Moraxellaceae</taxon>
        <taxon>Acinetobacter</taxon>
    </lineage>
</organism>
<dbReference type="EMBL" id="RAXZ01000050">
    <property type="protein sequence ID" value="RKG47656.1"/>
    <property type="molecule type" value="Genomic_DNA"/>
</dbReference>
<dbReference type="InterPro" id="IPR027417">
    <property type="entry name" value="P-loop_NTPase"/>
</dbReference>
<dbReference type="RefSeq" id="WP_120368364.1">
    <property type="nucleotide sequence ID" value="NZ_RAXZ01000050.1"/>
</dbReference>
<dbReference type="AlphaFoldDB" id="A0A3A8FP55"/>
<reference evidence="1 2" key="1">
    <citation type="submission" date="2018-09" db="EMBL/GenBank/DDBJ databases">
        <title>The draft genome of Acinetobacter spp. strains.</title>
        <authorList>
            <person name="Qin J."/>
            <person name="Feng Y."/>
            <person name="Zong Z."/>
        </authorList>
    </citation>
    <scope>NUCLEOTIDE SEQUENCE [LARGE SCALE GENOMIC DNA]</scope>
    <source>
        <strain evidence="1 2">WCHAc060002</strain>
    </source>
</reference>
<sequence length="629" mass="70977">MNLQDLVINNAVKIKQDAQANTITIIASDSSEKLSNLIKDFPDNCYVNKQITGCGGTTLVIRNAQNYVVLVPYINLLKSKLADNQGIVDLIGVYGDTEKEEITEYLKDTSNSRKIVCTFDSLPKLLTTPGFNPKAFKLLIDEAHTLVNLGSFKAATCEYVLQNYNKFGSYVFLTATPTKREYFPSALEHLPLCTIEWGDVRPVKFNLQKIEHGVGVNNALFGLCYDYLMGTIEGNAHIFYNSVTEIASILSKLKALVDKETGKNLFNPDDIRVVCSKSNSNQKTFNSKLGLKWAKISDITSAPAKINLYTSTAFEGADIFDEEGQTYIIINGLRDATKVDFHVLVPQICGRIRNTKYNEHINLLVGNLPEAASCTKEEWMQEVQKRIQDSEDVLNDIKEGKMSDAGREQLRKAAEDDKYTFKDEKGELYVSDVALKAELQAYEALEATYVVRVVAGAEVNEDGYSASFRALLTDETKHKAFAHKPEGVAKFLSGHSQCFYETMKEYCEARDADNSKIYKLVDAKDDYFKTAYDVLTHDTIRKFEYRKLPIERALKIQDAQKDNATEIPTLLNLKKDEVILRSDIKVRIQDVYNELNIPDKAKATDIEKWYKVKDTRLNAKPAFKIVKML</sequence>
<dbReference type="Proteomes" id="UP000281084">
    <property type="component" value="Unassembled WGS sequence"/>
</dbReference>
<evidence type="ECO:0008006" key="3">
    <source>
        <dbReference type="Google" id="ProtNLM"/>
    </source>
</evidence>
<gene>
    <name evidence="1" type="ORF">D7V64_16400</name>
</gene>
<name>A0A3A8FP55_9GAMM</name>